<evidence type="ECO:0000256" key="2">
    <source>
        <dbReference type="ARBA" id="ARBA00022741"/>
    </source>
</evidence>
<dbReference type="GO" id="GO:0005524">
    <property type="term" value="F:ATP binding"/>
    <property type="evidence" value="ECO:0007669"/>
    <property type="project" value="UniProtKB-UniRule"/>
</dbReference>
<dbReference type="Gene3D" id="3.40.50.20">
    <property type="match status" value="1"/>
</dbReference>
<dbReference type="InterPro" id="IPR011761">
    <property type="entry name" value="ATP-grasp"/>
</dbReference>
<keyword evidence="4" id="KW-0961">Cell wall biogenesis/degradation</keyword>
<evidence type="ECO:0000259" key="6">
    <source>
        <dbReference type="PROSITE" id="PS50975"/>
    </source>
</evidence>
<dbReference type="InterPro" id="IPR013815">
    <property type="entry name" value="ATP_grasp_subdomain_1"/>
</dbReference>
<dbReference type="RefSeq" id="WP_137406303.1">
    <property type="nucleotide sequence ID" value="NZ_AP025465.1"/>
</dbReference>
<evidence type="ECO:0000256" key="4">
    <source>
        <dbReference type="ARBA" id="ARBA00023316"/>
    </source>
</evidence>
<evidence type="ECO:0000256" key="1">
    <source>
        <dbReference type="ARBA" id="ARBA00022598"/>
    </source>
</evidence>
<dbReference type="Pfam" id="PF18603">
    <property type="entry name" value="LAL_C2"/>
    <property type="match status" value="1"/>
</dbReference>
<dbReference type="Gene3D" id="3.30.470.20">
    <property type="entry name" value="ATP-grasp fold, B domain"/>
    <property type="match status" value="1"/>
</dbReference>
<dbReference type="PANTHER" id="PTHR43585">
    <property type="entry name" value="FUMIPYRROLE BIOSYNTHESIS PROTEIN C"/>
    <property type="match status" value="1"/>
</dbReference>
<dbReference type="InterPro" id="IPR011095">
    <property type="entry name" value="Dala_Dala_lig_C"/>
</dbReference>
<dbReference type="InterPro" id="IPR052032">
    <property type="entry name" value="ATP-dep_AA_Ligase"/>
</dbReference>
<proteinExistence type="predicted"/>
<keyword evidence="2 5" id="KW-0547">Nucleotide-binding</keyword>
<dbReference type="GeneID" id="77340048"/>
<dbReference type="GO" id="GO:0008716">
    <property type="term" value="F:D-alanine-D-alanine ligase activity"/>
    <property type="evidence" value="ECO:0007669"/>
    <property type="project" value="InterPro"/>
</dbReference>
<evidence type="ECO:0000256" key="3">
    <source>
        <dbReference type="ARBA" id="ARBA00022840"/>
    </source>
</evidence>
<evidence type="ECO:0000313" key="7">
    <source>
        <dbReference type="EMBL" id="KAB0483011.1"/>
    </source>
</evidence>
<keyword evidence="1" id="KW-0436">Ligase</keyword>
<keyword evidence="3 5" id="KW-0067">ATP-binding</keyword>
<dbReference type="SUPFAM" id="SSF52440">
    <property type="entry name" value="PreATP-grasp domain"/>
    <property type="match status" value="1"/>
</dbReference>
<dbReference type="InterPro" id="IPR040570">
    <property type="entry name" value="LAL_C2"/>
</dbReference>
<organism evidence="7 8">
    <name type="scientific">Vibrio chagasii</name>
    <dbReference type="NCBI Taxonomy" id="170679"/>
    <lineage>
        <taxon>Bacteria</taxon>
        <taxon>Pseudomonadati</taxon>
        <taxon>Pseudomonadota</taxon>
        <taxon>Gammaproteobacteria</taxon>
        <taxon>Vibrionales</taxon>
        <taxon>Vibrionaceae</taxon>
        <taxon>Vibrio</taxon>
    </lineage>
</organism>
<dbReference type="EMBL" id="VZPX01000002">
    <property type="protein sequence ID" value="KAB0483011.1"/>
    <property type="molecule type" value="Genomic_DNA"/>
</dbReference>
<dbReference type="Gene3D" id="3.30.1490.20">
    <property type="entry name" value="ATP-grasp fold, A domain"/>
    <property type="match status" value="1"/>
</dbReference>
<sequence length="393" mass="42364">MNIMILGAGIYQLPLIKKAKKMGHKVYVVSPDGKYPGIEEADVWVNSDTREKNYILQVAKKANIDGVVTTGTDVAVPTIGFLIDNLGLSGTGYNASKISMNKFLMKKCFIENGVNTADFMIVSSKEKMVDAVEVIGLPVMVKAIDSSGSRGITKVDNIGDLGRAYDDAISVSQEKEVIVEKFLQGKEIGAQAIVGNGKLKGVLLHDDLVTPPPVSVPIGHSMPITLEEQLITAIETQIMLAVSSIGIKETIANVDIMISEGKPYLLEIGARMGATCLPENVSIYTGIDIYEHLVLEALGQNPSFVNPKNGIANAAVLVRSDKDGIVNNIHIPESVYSNPWLENVSIDVSVGDSVKQFRVGPDRIGQVIVRGNSSEHAHEIAQYILSEIDIEVI</sequence>
<dbReference type="GO" id="GO:0071555">
    <property type="term" value="P:cell wall organization"/>
    <property type="evidence" value="ECO:0007669"/>
    <property type="project" value="UniProtKB-KW"/>
</dbReference>
<dbReference type="SUPFAM" id="SSF56059">
    <property type="entry name" value="Glutathione synthetase ATP-binding domain-like"/>
    <property type="match status" value="1"/>
</dbReference>
<dbReference type="Proteomes" id="UP000423756">
    <property type="component" value="Unassembled WGS sequence"/>
</dbReference>
<dbReference type="GO" id="GO:0046872">
    <property type="term" value="F:metal ion binding"/>
    <property type="evidence" value="ECO:0007669"/>
    <property type="project" value="InterPro"/>
</dbReference>
<reference evidence="7 8" key="1">
    <citation type="submission" date="2019-09" db="EMBL/GenBank/DDBJ databases">
        <title>Draft genome sequences of 48 bacterial type strains from the CCUG.</title>
        <authorList>
            <person name="Tunovic T."/>
            <person name="Pineiro-Iglesias B."/>
            <person name="Unosson C."/>
            <person name="Inganas E."/>
            <person name="Ohlen M."/>
            <person name="Cardew S."/>
            <person name="Jensie-Markopoulos S."/>
            <person name="Salva-Serra F."/>
            <person name="Jaen-Luchoro D."/>
            <person name="Karlsson R."/>
            <person name="Svensson-Stadler L."/>
            <person name="Chun J."/>
            <person name="Moore E."/>
        </authorList>
    </citation>
    <scope>NUCLEOTIDE SEQUENCE [LARGE SCALE GENOMIC DNA]</scope>
    <source>
        <strain evidence="7 8">CCUG 48643</strain>
    </source>
</reference>
<comment type="caution">
    <text evidence="7">The sequence shown here is derived from an EMBL/GenBank/DDBJ whole genome shotgun (WGS) entry which is preliminary data.</text>
</comment>
<accession>A0A7V7NXU4</accession>
<name>A0A7V7NXU4_9VIBR</name>
<dbReference type="SMART" id="SM01209">
    <property type="entry name" value="GARS_A"/>
    <property type="match status" value="1"/>
</dbReference>
<dbReference type="PROSITE" id="PS50975">
    <property type="entry name" value="ATP_GRASP"/>
    <property type="match status" value="1"/>
</dbReference>
<evidence type="ECO:0000256" key="5">
    <source>
        <dbReference type="PROSITE-ProRule" id="PRU00409"/>
    </source>
</evidence>
<feature type="domain" description="ATP-grasp" evidence="6">
    <location>
        <begin position="106"/>
        <end position="298"/>
    </location>
</feature>
<dbReference type="InterPro" id="IPR016185">
    <property type="entry name" value="PreATP-grasp_dom_sf"/>
</dbReference>
<evidence type="ECO:0000313" key="8">
    <source>
        <dbReference type="Proteomes" id="UP000423756"/>
    </source>
</evidence>
<dbReference type="Pfam" id="PF07478">
    <property type="entry name" value="Dala_Dala_lig_C"/>
    <property type="match status" value="1"/>
</dbReference>
<dbReference type="PANTHER" id="PTHR43585:SF2">
    <property type="entry name" value="ATP-GRASP ENZYME FSQD"/>
    <property type="match status" value="1"/>
</dbReference>
<dbReference type="AlphaFoldDB" id="A0A7V7NXU4"/>
<gene>
    <name evidence="7" type="ORF">F7Q91_01540</name>
</gene>
<protein>
    <submittedName>
        <fullName evidence="7">ATP-grasp domain-containing protein</fullName>
    </submittedName>
</protein>